<dbReference type="PANTHER" id="PTHR31793">
    <property type="entry name" value="4-HYDROXYBENZOYL-COA THIOESTERASE FAMILY MEMBER"/>
    <property type="match status" value="1"/>
</dbReference>
<dbReference type="NCBIfam" id="TIGR00051">
    <property type="entry name" value="YbgC/FadM family acyl-CoA thioesterase"/>
    <property type="match status" value="1"/>
</dbReference>
<accession>A0A6A8UEP6</accession>
<dbReference type="InterPro" id="IPR050563">
    <property type="entry name" value="4-hydroxybenzoyl-CoA_TE"/>
</dbReference>
<gene>
    <name evidence="3" type="ORF">GMC65_07980</name>
</gene>
<dbReference type="InterPro" id="IPR029069">
    <property type="entry name" value="HotDog_dom_sf"/>
</dbReference>
<dbReference type="GO" id="GO:0047617">
    <property type="term" value="F:fatty acyl-CoA hydrolase activity"/>
    <property type="evidence" value="ECO:0007669"/>
    <property type="project" value="TreeGrafter"/>
</dbReference>
<sequence>MFICKHEVQYYETDRMGITHHSNYVRWMEEARTFFLREIGWPYEKIEEEGIISPVTSISCDYKATSTFADVISIEINVKRVKSAKLTFVYNMVNQDGILVCTAVSEHSFLSKDGGFVNLKRDHSSFFNLLKEHSVMQ</sequence>
<reference evidence="3 4" key="1">
    <citation type="journal article" date="2019" name="Nat. Med.">
        <title>A library of human gut bacterial isolates paired with longitudinal multiomics data enables mechanistic microbiome research.</title>
        <authorList>
            <person name="Poyet M."/>
            <person name="Groussin M."/>
            <person name="Gibbons S.M."/>
            <person name="Avila-Pacheco J."/>
            <person name="Jiang X."/>
            <person name="Kearney S.M."/>
            <person name="Perrotta A.R."/>
            <person name="Berdy B."/>
            <person name="Zhao S."/>
            <person name="Lieberman T.D."/>
            <person name="Swanson P.K."/>
            <person name="Smith M."/>
            <person name="Roesemann S."/>
            <person name="Alexander J.E."/>
            <person name="Rich S.A."/>
            <person name="Livny J."/>
            <person name="Vlamakis H."/>
            <person name="Clish C."/>
            <person name="Bullock K."/>
            <person name="Deik A."/>
            <person name="Scott J."/>
            <person name="Pierce K.A."/>
            <person name="Xavier R.J."/>
            <person name="Alm E.J."/>
        </authorList>
    </citation>
    <scope>NUCLEOTIDE SEQUENCE [LARGE SCALE GENOMIC DNA]</scope>
    <source>
        <strain evidence="3 4">BIOML-A4</strain>
    </source>
</reference>
<keyword evidence="2 3" id="KW-0378">Hydrolase</keyword>
<dbReference type="EMBL" id="WMYO01000008">
    <property type="protein sequence ID" value="MTR28280.1"/>
    <property type="molecule type" value="Genomic_DNA"/>
</dbReference>
<dbReference type="SUPFAM" id="SSF54637">
    <property type="entry name" value="Thioesterase/thiol ester dehydrase-isomerase"/>
    <property type="match status" value="1"/>
</dbReference>
<dbReference type="PANTHER" id="PTHR31793:SF27">
    <property type="entry name" value="NOVEL THIOESTERASE SUPERFAMILY DOMAIN AND SAPOSIN A-TYPE DOMAIN CONTAINING PROTEIN (0610012H03RIK)"/>
    <property type="match status" value="1"/>
</dbReference>
<dbReference type="InterPro" id="IPR006684">
    <property type="entry name" value="YbgC/YbaW"/>
</dbReference>
<dbReference type="PIRSF" id="PIRSF003230">
    <property type="entry name" value="YbgC"/>
    <property type="match status" value="1"/>
</dbReference>
<dbReference type="RefSeq" id="WP_060971719.1">
    <property type="nucleotide sequence ID" value="NZ_JADNDA010000002.1"/>
</dbReference>
<dbReference type="AlphaFoldDB" id="A0A6A8UEP6"/>
<evidence type="ECO:0000313" key="3">
    <source>
        <dbReference type="EMBL" id="MTR28280.1"/>
    </source>
</evidence>
<dbReference type="EC" id="3.1.2.-" evidence="3"/>
<name>A0A6A8UEP6_STRSL</name>
<evidence type="ECO:0000256" key="1">
    <source>
        <dbReference type="ARBA" id="ARBA00005953"/>
    </source>
</evidence>
<dbReference type="Gene3D" id="3.10.129.10">
    <property type="entry name" value="Hotdog Thioesterase"/>
    <property type="match status" value="1"/>
</dbReference>
<organism evidence="3 4">
    <name type="scientific">Streptococcus salivarius</name>
    <dbReference type="NCBI Taxonomy" id="1304"/>
    <lineage>
        <taxon>Bacteria</taxon>
        <taxon>Bacillati</taxon>
        <taxon>Bacillota</taxon>
        <taxon>Bacilli</taxon>
        <taxon>Lactobacillales</taxon>
        <taxon>Streptococcaceae</taxon>
        <taxon>Streptococcus</taxon>
    </lineage>
</organism>
<comment type="similarity">
    <text evidence="1">Belongs to the 4-hydroxybenzoyl-CoA thioesterase family.</text>
</comment>
<protein>
    <submittedName>
        <fullName evidence="3">YbgC/FadM family acyl-CoA thioesterase</fullName>
        <ecNumber evidence="3">3.1.2.-</ecNumber>
    </submittedName>
</protein>
<dbReference type="Proteomes" id="UP000439678">
    <property type="component" value="Unassembled WGS sequence"/>
</dbReference>
<dbReference type="CDD" id="cd00586">
    <property type="entry name" value="4HBT"/>
    <property type="match status" value="1"/>
</dbReference>
<evidence type="ECO:0000313" key="4">
    <source>
        <dbReference type="Proteomes" id="UP000439678"/>
    </source>
</evidence>
<comment type="caution">
    <text evidence="3">The sequence shown here is derived from an EMBL/GenBank/DDBJ whole genome shotgun (WGS) entry which is preliminary data.</text>
</comment>
<evidence type="ECO:0000256" key="2">
    <source>
        <dbReference type="ARBA" id="ARBA00022801"/>
    </source>
</evidence>
<proteinExistence type="inferred from homology"/>
<dbReference type="Pfam" id="PF13279">
    <property type="entry name" value="4HBT_2"/>
    <property type="match status" value="1"/>
</dbReference>